<dbReference type="AlphaFoldDB" id="A0A7X6QYA0"/>
<dbReference type="InterPro" id="IPR013328">
    <property type="entry name" value="6PGD_dom2"/>
</dbReference>
<keyword evidence="4" id="KW-0566">Pantothenate biosynthesis</keyword>
<proteinExistence type="inferred from homology"/>
<evidence type="ECO:0000313" key="7">
    <source>
        <dbReference type="EMBL" id="NKY21952.1"/>
    </source>
</evidence>
<evidence type="ECO:0000256" key="2">
    <source>
        <dbReference type="ARBA" id="ARBA00022857"/>
    </source>
</evidence>
<evidence type="ECO:0000256" key="4">
    <source>
        <dbReference type="RuleBase" id="RU362068"/>
    </source>
</evidence>
<dbReference type="Gene3D" id="1.10.1040.10">
    <property type="entry name" value="N-(1-d-carboxylethyl)-l-norvaline Dehydrogenase, domain 2"/>
    <property type="match status" value="1"/>
</dbReference>
<dbReference type="EMBL" id="JAAXOX010000002">
    <property type="protein sequence ID" value="NKY21952.1"/>
    <property type="molecule type" value="Genomic_DNA"/>
</dbReference>
<evidence type="ECO:0000256" key="3">
    <source>
        <dbReference type="ARBA" id="ARBA00023002"/>
    </source>
</evidence>
<reference evidence="7 8" key="1">
    <citation type="submission" date="2020-04" db="EMBL/GenBank/DDBJ databases">
        <title>MicrobeNet Type strains.</title>
        <authorList>
            <person name="Nicholson A.C."/>
        </authorList>
    </citation>
    <scope>NUCLEOTIDE SEQUENCE [LARGE SCALE GENOMIC DNA]</scope>
    <source>
        <strain evidence="7 8">ATCC BAA-788</strain>
    </source>
</reference>
<dbReference type="InterPro" id="IPR036291">
    <property type="entry name" value="NAD(P)-bd_dom_sf"/>
</dbReference>
<dbReference type="PANTHER" id="PTHR21708:SF26">
    <property type="entry name" value="2-DEHYDROPANTOATE 2-REDUCTASE"/>
    <property type="match status" value="1"/>
</dbReference>
<dbReference type="Proteomes" id="UP000581206">
    <property type="component" value="Unassembled WGS sequence"/>
</dbReference>
<comment type="caution">
    <text evidence="7">The sequence shown here is derived from an EMBL/GenBank/DDBJ whole genome shotgun (WGS) entry which is preliminary data.</text>
</comment>
<dbReference type="GO" id="GO:0008677">
    <property type="term" value="F:2-dehydropantoate 2-reductase activity"/>
    <property type="evidence" value="ECO:0007669"/>
    <property type="project" value="UniProtKB-EC"/>
</dbReference>
<comment type="function">
    <text evidence="4">Catalyzes the NADPH-dependent reduction of ketopantoate into pantoic acid.</text>
</comment>
<evidence type="ECO:0000313" key="8">
    <source>
        <dbReference type="Proteomes" id="UP000581206"/>
    </source>
</evidence>
<dbReference type="RefSeq" id="WP_168629074.1">
    <property type="nucleotide sequence ID" value="NZ_BONL01000002.1"/>
</dbReference>
<name>A0A7X6QYA0_9CELL</name>
<dbReference type="NCBIfam" id="NF005091">
    <property type="entry name" value="PRK06522.2-2"/>
    <property type="match status" value="1"/>
</dbReference>
<keyword evidence="3 4" id="KW-0560">Oxidoreductase</keyword>
<keyword evidence="2 4" id="KW-0521">NADP</keyword>
<dbReference type="PANTHER" id="PTHR21708">
    <property type="entry name" value="PROBABLE 2-DEHYDROPANTOATE 2-REDUCTASE"/>
    <property type="match status" value="1"/>
</dbReference>
<gene>
    <name evidence="7" type="ORF">HGA03_04660</name>
</gene>
<sequence length="297" mass="31041">MTSPAPRVALIGPGAIGTTVAAALHAAGRTPFIAGRTAHADLRLESQRGTVVVPGPVSTDPADAREPADLVFLAVKATQTAAAADWLTALCGPATVVCVLQNGIEQRETVASLTPGATILPAVVWFPAVREDDGAVRLLADPRLTVPEAPGSQAVEHALRGSDIDVEVSPDFVTLAWRKLLQNAAAGLMAVAGRRAGVFGRDDLGHLTLDYLGECLAVARADGAHLDDDEPRRMLDKFRGFPPDMGTSILADREHGRPLEWDIRNGVIARRGRALGIPTPISDVLVPLLAAISDGPG</sequence>
<evidence type="ECO:0000259" key="6">
    <source>
        <dbReference type="Pfam" id="PF08546"/>
    </source>
</evidence>
<comment type="similarity">
    <text evidence="1 4">Belongs to the ketopantoate reductase family.</text>
</comment>
<dbReference type="Pfam" id="PF02558">
    <property type="entry name" value="ApbA"/>
    <property type="match status" value="1"/>
</dbReference>
<dbReference type="SUPFAM" id="SSF48179">
    <property type="entry name" value="6-phosphogluconate dehydrogenase C-terminal domain-like"/>
    <property type="match status" value="1"/>
</dbReference>
<dbReference type="UniPathway" id="UPA00028">
    <property type="reaction ID" value="UER00004"/>
</dbReference>
<dbReference type="GO" id="GO:0005737">
    <property type="term" value="C:cytoplasm"/>
    <property type="evidence" value="ECO:0007669"/>
    <property type="project" value="TreeGrafter"/>
</dbReference>
<protein>
    <recommendedName>
        <fullName evidence="4">2-dehydropantoate 2-reductase</fullName>
        <ecNumber evidence="4">1.1.1.169</ecNumber>
    </recommendedName>
    <alternativeName>
        <fullName evidence="4">Ketopantoate reductase</fullName>
    </alternativeName>
</protein>
<dbReference type="SUPFAM" id="SSF51735">
    <property type="entry name" value="NAD(P)-binding Rossmann-fold domains"/>
    <property type="match status" value="1"/>
</dbReference>
<accession>A0A7X6QYA0</accession>
<dbReference type="NCBIfam" id="TIGR00745">
    <property type="entry name" value="apbA_panE"/>
    <property type="match status" value="1"/>
</dbReference>
<dbReference type="InterPro" id="IPR003710">
    <property type="entry name" value="ApbA"/>
</dbReference>
<feature type="domain" description="Ketopantoate reductase C-terminal" evidence="6">
    <location>
        <begin position="172"/>
        <end position="292"/>
    </location>
</feature>
<comment type="pathway">
    <text evidence="4">Cofactor biosynthesis; (R)-pantothenate biosynthesis; (R)-pantoate from 3-methyl-2-oxobutanoate: step 2/2.</text>
</comment>
<comment type="catalytic activity">
    <reaction evidence="4">
        <text>(R)-pantoate + NADP(+) = 2-dehydropantoate + NADPH + H(+)</text>
        <dbReference type="Rhea" id="RHEA:16233"/>
        <dbReference type="ChEBI" id="CHEBI:11561"/>
        <dbReference type="ChEBI" id="CHEBI:15378"/>
        <dbReference type="ChEBI" id="CHEBI:15980"/>
        <dbReference type="ChEBI" id="CHEBI:57783"/>
        <dbReference type="ChEBI" id="CHEBI:58349"/>
        <dbReference type="EC" id="1.1.1.169"/>
    </reaction>
</comment>
<dbReference type="GO" id="GO:0015940">
    <property type="term" value="P:pantothenate biosynthetic process"/>
    <property type="evidence" value="ECO:0007669"/>
    <property type="project" value="UniProtKB-UniPathway"/>
</dbReference>
<evidence type="ECO:0000259" key="5">
    <source>
        <dbReference type="Pfam" id="PF02558"/>
    </source>
</evidence>
<feature type="domain" description="Ketopantoate reductase N-terminal" evidence="5">
    <location>
        <begin position="8"/>
        <end position="150"/>
    </location>
</feature>
<dbReference type="EC" id="1.1.1.169" evidence="4"/>
<organism evidence="7 8">
    <name type="scientific">Cellulomonas denverensis</name>
    <dbReference type="NCBI Taxonomy" id="264297"/>
    <lineage>
        <taxon>Bacteria</taxon>
        <taxon>Bacillati</taxon>
        <taxon>Actinomycetota</taxon>
        <taxon>Actinomycetes</taxon>
        <taxon>Micrococcales</taxon>
        <taxon>Cellulomonadaceae</taxon>
        <taxon>Cellulomonas</taxon>
    </lineage>
</organism>
<dbReference type="InterPro" id="IPR008927">
    <property type="entry name" value="6-PGluconate_DH-like_C_sf"/>
</dbReference>
<dbReference type="InterPro" id="IPR013332">
    <property type="entry name" value="KPR_N"/>
</dbReference>
<dbReference type="Gene3D" id="3.40.50.720">
    <property type="entry name" value="NAD(P)-binding Rossmann-like Domain"/>
    <property type="match status" value="1"/>
</dbReference>
<dbReference type="InterPro" id="IPR013752">
    <property type="entry name" value="KPA_reductase"/>
</dbReference>
<keyword evidence="8" id="KW-1185">Reference proteome</keyword>
<dbReference type="NCBIfam" id="NF009541">
    <property type="entry name" value="PRK12921.1-1"/>
    <property type="match status" value="1"/>
</dbReference>
<dbReference type="Pfam" id="PF08546">
    <property type="entry name" value="ApbA_C"/>
    <property type="match status" value="1"/>
</dbReference>
<evidence type="ECO:0000256" key="1">
    <source>
        <dbReference type="ARBA" id="ARBA00007870"/>
    </source>
</evidence>
<dbReference type="InterPro" id="IPR051402">
    <property type="entry name" value="KPR-Related"/>
</dbReference>